<evidence type="ECO:0000259" key="19">
    <source>
        <dbReference type="Pfam" id="PF21974"/>
    </source>
</evidence>
<dbReference type="GO" id="GO:0003723">
    <property type="term" value="F:RNA binding"/>
    <property type="evidence" value="ECO:0007669"/>
    <property type="project" value="UniProtKB-KW"/>
</dbReference>
<feature type="binding site" evidence="14">
    <location>
        <position position="486"/>
    </location>
    <ligand>
        <name>Ca(2+)</name>
        <dbReference type="ChEBI" id="CHEBI:29108"/>
        <note>structural</note>
    </ligand>
</feature>
<comment type="similarity">
    <text evidence="4">Belongs to the snurportin family.</text>
</comment>
<keyword evidence="15" id="KW-1015">Disulfide bond</keyword>
<comment type="cofactor">
    <cofactor evidence="14">
        <name>Zn(2+)</name>
        <dbReference type="ChEBI" id="CHEBI:29105"/>
    </cofactor>
    <text evidence="14">Binds one Zn(2+) ion per subunit.</text>
</comment>
<dbReference type="GO" id="GO:0005737">
    <property type="term" value="C:cytoplasm"/>
    <property type="evidence" value="ECO:0007669"/>
    <property type="project" value="UniProtKB-SubCell"/>
</dbReference>
<dbReference type="Proteomes" id="UP000749559">
    <property type="component" value="Unassembled WGS sequence"/>
</dbReference>
<feature type="binding site" evidence="14">
    <location>
        <position position="754"/>
    </location>
    <ligand>
        <name>Zn(2+)</name>
        <dbReference type="ChEBI" id="CHEBI:29105"/>
        <note>catalytic</note>
    </ligand>
</feature>
<evidence type="ECO:0000256" key="1">
    <source>
        <dbReference type="ARBA" id="ARBA00003975"/>
    </source>
</evidence>
<dbReference type="SUPFAM" id="SSF56091">
    <property type="entry name" value="DNA ligase/mRNA capping enzyme, catalytic domain"/>
    <property type="match status" value="1"/>
</dbReference>
<evidence type="ECO:0000256" key="4">
    <source>
        <dbReference type="ARBA" id="ARBA00007540"/>
    </source>
</evidence>
<dbReference type="CDD" id="cd14958">
    <property type="entry name" value="NHL_PAL_like"/>
    <property type="match status" value="1"/>
</dbReference>
<proteinExistence type="inferred from homology"/>
<dbReference type="InterPro" id="IPR000720">
    <property type="entry name" value="PHM/PAL"/>
</dbReference>
<dbReference type="InterPro" id="IPR001258">
    <property type="entry name" value="NHL_repeat"/>
</dbReference>
<dbReference type="GO" id="GO:0046872">
    <property type="term" value="F:metal ion binding"/>
    <property type="evidence" value="ECO:0007669"/>
    <property type="project" value="UniProtKB-KW"/>
</dbReference>
<dbReference type="InterPro" id="IPR024721">
    <property type="entry name" value="Snurportin-1_N"/>
</dbReference>
<dbReference type="Gene3D" id="2.120.10.30">
    <property type="entry name" value="TolB, C-terminal domain"/>
    <property type="match status" value="1"/>
</dbReference>
<dbReference type="InterPro" id="IPR011042">
    <property type="entry name" value="6-blade_b-propeller_TolB-like"/>
</dbReference>
<sequence>MSTPEKNALTPDQLRISQYKAKYSKSSQDERRKSILERQKEKRFNYQSHARRLADSDWSTADDDEYEDDGAEEAMETVSEPVNKPGRYYSNQLMFSEWMVAVPENFDKEWLMVMSPVGKRVLLIASKGITRAYGKTGYKLNEFASAIPGGSMSQQGRGSHEYSVLDCVWSEALQTYFIIDMMCWKSHPIYDTETEFRFFWMHQKFTEDCPNISKLTRANQFHIVPLPHFACSRESLQVTMEQAAPDFKVDGLLFYHKKSHYAFGSTPLVTWLKPWMLPEVLNIPVPEKYMKLKPPQYNTAGEFIDNFNKKEEEARVKREERLRIAAEKKAKRMEIENYDHTKTVESPVPLVPTVEGREIDVSGQQGGGGMRMQYVGLVLVVVGVGVILGAPAASESSSNEDIVDELRDASNSERMKDDFIAQEDGEDQERWRAILKMIEDEARRAKEFEEYGEEDPIDNEWPAPLSVVPSWPDQSIRGKLGQVSGVAVDNAGIVYVLHRGARKWEADMFDEKTNKFTKESDGPIAEATILKIDPQTGLQLDAWGQNIFYLPHGLSIDSENNLWVTDVATHQVYKFANGEKEPSLVIGTKFAPGNGTNNFCKPTDVAVAANGDFFVSDGYCNHRIVKFTKGGEFIKAWGQKAENDLTPGPYDLEVPHSLALVEEVDAICVADREHGRVQCYTAGIETPAALGKYNATFTDPRFGSVYALTFDVEDGLFYLVNGDTEDVRGFTINPEEGQILEIWSPDQTGFTTPHDVAVSPDGRSVYVGEIGPDRVWKFYRDIQ</sequence>
<dbReference type="PANTHER" id="PTHR13403:SF6">
    <property type="entry name" value="SNURPORTIN-1"/>
    <property type="match status" value="1"/>
</dbReference>
<dbReference type="InterPro" id="IPR017336">
    <property type="entry name" value="Snurportin-1"/>
</dbReference>
<feature type="binding site" evidence="13">
    <location>
        <position position="619"/>
    </location>
    <ligand>
        <name>a protein</name>
        <dbReference type="ChEBI" id="CHEBI:16541"/>
    </ligand>
    <ligandPart>
        <name>C-terminal Xaa-(2S)-2-hydroxyglycine residue</name>
        <dbReference type="ChEBI" id="CHEBI:142768"/>
    </ligandPart>
</feature>
<keyword evidence="14" id="KW-0862">Zinc</keyword>
<keyword evidence="16" id="KW-0175">Coiled coil</keyword>
<evidence type="ECO:0000256" key="3">
    <source>
        <dbReference type="ARBA" id="ARBA00004496"/>
    </source>
</evidence>
<feature type="binding site" evidence="13">
    <location>
        <position position="499"/>
    </location>
    <ligand>
        <name>a protein</name>
        <dbReference type="ChEBI" id="CHEBI:16541"/>
    </ligand>
    <ligandPart>
        <name>C-terminal Xaa-(2S)-2-hydroxyglycine residue</name>
        <dbReference type="ChEBI" id="CHEBI:142768"/>
    </ligandPart>
</feature>
<evidence type="ECO:0000256" key="12">
    <source>
        <dbReference type="ARBA" id="ARBA00023242"/>
    </source>
</evidence>
<dbReference type="GO" id="GO:0006518">
    <property type="term" value="P:peptide metabolic process"/>
    <property type="evidence" value="ECO:0007669"/>
    <property type="project" value="InterPro"/>
</dbReference>
<evidence type="ECO:0000313" key="20">
    <source>
        <dbReference type="EMBL" id="CAH1796903.1"/>
    </source>
</evidence>
<keyword evidence="12" id="KW-0539">Nucleus</keyword>
<feature type="compositionally biased region" description="Acidic residues" evidence="17">
    <location>
        <begin position="60"/>
        <end position="75"/>
    </location>
</feature>
<name>A0A8J1XV16_OWEFU</name>
<dbReference type="EMBL" id="CAIIXF020000010">
    <property type="protein sequence ID" value="CAH1796903.1"/>
    <property type="molecule type" value="Genomic_DNA"/>
</dbReference>
<feature type="binding site" evidence="14">
    <location>
        <position position="755"/>
    </location>
    <ligand>
        <name>Ca(2+)</name>
        <dbReference type="ChEBI" id="CHEBI:29108"/>
        <note>structural</note>
    </ligand>
</feature>
<evidence type="ECO:0000256" key="13">
    <source>
        <dbReference type="PIRSR" id="PIRSR600720-1"/>
    </source>
</evidence>
<evidence type="ECO:0000256" key="15">
    <source>
        <dbReference type="PIRSR" id="PIRSR600720-3"/>
    </source>
</evidence>
<keyword evidence="21" id="KW-1185">Reference proteome</keyword>
<feature type="disulfide bond" evidence="15">
    <location>
        <begin position="668"/>
        <end position="679"/>
    </location>
</feature>
<evidence type="ECO:0000256" key="5">
    <source>
        <dbReference type="ARBA" id="ARBA00012343"/>
    </source>
</evidence>
<comment type="function">
    <text evidence="1">Functions as an U snRNP-specific nuclear import adapter. Involved in the trimethylguanosine (m3G)-cap-dependent nuclear import of U snRNPs. Binds specifically to the terminal m3G-cap U snRNAs.</text>
</comment>
<keyword evidence="14" id="KW-0106">Calcium</keyword>
<dbReference type="PROSITE" id="PS51125">
    <property type="entry name" value="NHL"/>
    <property type="match status" value="2"/>
</dbReference>
<dbReference type="OrthoDB" id="10018185at2759"/>
<evidence type="ECO:0000256" key="16">
    <source>
        <dbReference type="SAM" id="Coils"/>
    </source>
</evidence>
<feature type="binding site" evidence="13">
    <location>
        <position position="672"/>
    </location>
    <ligand>
        <name>a protein</name>
        <dbReference type="ChEBI" id="CHEBI:16541"/>
    </ligand>
    <ligandPart>
        <name>C-terminal Xaa-(2S)-2-hydroxyglycine residue</name>
        <dbReference type="ChEBI" id="CHEBI:142768"/>
    </ligandPart>
</feature>
<dbReference type="GO" id="GO:0004598">
    <property type="term" value="F:peptidylamidoglycolate lyase activity"/>
    <property type="evidence" value="ECO:0007669"/>
    <property type="project" value="UniProtKB-EC"/>
</dbReference>
<evidence type="ECO:0000256" key="7">
    <source>
        <dbReference type="ARBA" id="ARBA00022448"/>
    </source>
</evidence>
<dbReference type="AlphaFoldDB" id="A0A8J1XV16"/>
<dbReference type="Pfam" id="PF11538">
    <property type="entry name" value="Snurportin1"/>
    <property type="match status" value="1"/>
</dbReference>
<keyword evidence="14" id="KW-0479">Metal-binding</keyword>
<keyword evidence="8" id="KW-0963">Cytoplasm</keyword>
<feature type="compositionally biased region" description="Basic and acidic residues" evidence="17">
    <location>
        <begin position="27"/>
        <end position="44"/>
    </location>
</feature>
<keyword evidence="11" id="KW-0456">Lyase</keyword>
<feature type="compositionally biased region" description="Low complexity" evidence="17">
    <location>
        <begin position="17"/>
        <end position="26"/>
    </location>
</feature>
<comment type="subcellular location">
    <subcellularLocation>
        <location evidence="3">Cytoplasm</location>
    </subcellularLocation>
    <subcellularLocation>
        <location evidence="2">Nucleus</location>
    </subcellularLocation>
</comment>
<keyword evidence="9" id="KW-0677">Repeat</keyword>
<comment type="caution">
    <text evidence="20">The sequence shown here is derived from an EMBL/GenBank/DDBJ whole genome shotgun (WGS) entry which is preliminary data.</text>
</comment>
<dbReference type="CDD" id="cd09232">
    <property type="entry name" value="Snurportin-1_C"/>
    <property type="match status" value="1"/>
</dbReference>
<dbReference type="GO" id="GO:0016020">
    <property type="term" value="C:membrane"/>
    <property type="evidence" value="ECO:0007669"/>
    <property type="project" value="InterPro"/>
</dbReference>
<dbReference type="GO" id="GO:0061015">
    <property type="term" value="P:snRNA import into nucleus"/>
    <property type="evidence" value="ECO:0007669"/>
    <property type="project" value="InterPro"/>
</dbReference>
<evidence type="ECO:0000256" key="8">
    <source>
        <dbReference type="ARBA" id="ARBA00022490"/>
    </source>
</evidence>
<dbReference type="Pfam" id="PF21974">
    <property type="entry name" value="SPN1_m3Gcap_bd"/>
    <property type="match status" value="1"/>
</dbReference>
<dbReference type="SUPFAM" id="SSF101898">
    <property type="entry name" value="NHL repeat"/>
    <property type="match status" value="1"/>
</dbReference>
<dbReference type="PANTHER" id="PTHR13403">
    <property type="entry name" value="SNURPORTIN1 RNUT1 PROTEIN RNA, U TRANSPORTER 1"/>
    <property type="match status" value="1"/>
</dbReference>
<evidence type="ECO:0000256" key="9">
    <source>
        <dbReference type="ARBA" id="ARBA00022737"/>
    </source>
</evidence>
<keyword evidence="10" id="KW-0694">RNA-binding</keyword>
<dbReference type="InterPro" id="IPR047857">
    <property type="entry name" value="Snurportin1_C"/>
</dbReference>
<gene>
    <name evidence="20" type="ORF">OFUS_LOCUS21264</name>
</gene>
<feature type="coiled-coil region" evidence="16">
    <location>
        <begin position="309"/>
        <end position="336"/>
    </location>
</feature>
<accession>A0A8J1XV16</accession>
<dbReference type="GO" id="GO:0005634">
    <property type="term" value="C:nucleus"/>
    <property type="evidence" value="ECO:0007669"/>
    <property type="project" value="UniProtKB-SubCell"/>
</dbReference>
<dbReference type="Gene3D" id="3.30.470.30">
    <property type="entry name" value="DNA ligase/mRNA capping enzyme"/>
    <property type="match status" value="1"/>
</dbReference>
<evidence type="ECO:0000259" key="18">
    <source>
        <dbReference type="Pfam" id="PF11538"/>
    </source>
</evidence>
<feature type="domain" description="Snurportin-1 m3G cap-binding" evidence="19">
    <location>
        <begin position="92"/>
        <end position="274"/>
    </location>
</feature>
<evidence type="ECO:0000256" key="6">
    <source>
        <dbReference type="ARBA" id="ARBA00016034"/>
    </source>
</evidence>
<feature type="region of interest" description="Disordered" evidence="17">
    <location>
        <begin position="1"/>
        <end position="79"/>
    </location>
</feature>
<feature type="binding site" evidence="14">
    <location>
        <position position="656"/>
    </location>
    <ligand>
        <name>Zn(2+)</name>
        <dbReference type="ChEBI" id="CHEBI:29105"/>
        <note>catalytic</note>
    </ligand>
</feature>
<dbReference type="EC" id="4.3.2.5" evidence="5"/>
<reference evidence="20" key="1">
    <citation type="submission" date="2022-03" db="EMBL/GenBank/DDBJ databases">
        <authorList>
            <person name="Martin C."/>
        </authorList>
    </citation>
    <scope>NUCLEOTIDE SEQUENCE</scope>
</reference>
<dbReference type="Pfam" id="PF01436">
    <property type="entry name" value="NHL"/>
    <property type="match status" value="2"/>
</dbReference>
<organism evidence="20 21">
    <name type="scientific">Owenia fusiformis</name>
    <name type="common">Polychaete worm</name>
    <dbReference type="NCBI Taxonomy" id="6347"/>
    <lineage>
        <taxon>Eukaryota</taxon>
        <taxon>Metazoa</taxon>
        <taxon>Spiralia</taxon>
        <taxon>Lophotrochozoa</taxon>
        <taxon>Annelida</taxon>
        <taxon>Polychaeta</taxon>
        <taxon>Sedentaria</taxon>
        <taxon>Canalipalpata</taxon>
        <taxon>Sabellida</taxon>
        <taxon>Oweniida</taxon>
        <taxon>Oweniidae</taxon>
        <taxon>Owenia</taxon>
    </lineage>
</organism>
<evidence type="ECO:0000256" key="14">
    <source>
        <dbReference type="PIRSR" id="PIRSR600720-2"/>
    </source>
</evidence>
<protein>
    <recommendedName>
        <fullName evidence="6">Snurportin-1</fullName>
        <ecNumber evidence="5">4.3.2.5</ecNumber>
    </recommendedName>
</protein>
<feature type="binding site" evidence="14">
    <location>
        <position position="552"/>
    </location>
    <ligand>
        <name>Zn(2+)</name>
        <dbReference type="ChEBI" id="CHEBI:29105"/>
        <note>catalytic</note>
    </ligand>
</feature>
<evidence type="ECO:0000256" key="2">
    <source>
        <dbReference type="ARBA" id="ARBA00004123"/>
    </source>
</evidence>
<feature type="disulfide bond" evidence="15">
    <location>
        <begin position="600"/>
        <end position="620"/>
    </location>
</feature>
<evidence type="ECO:0000313" key="21">
    <source>
        <dbReference type="Proteomes" id="UP000749559"/>
    </source>
</evidence>
<feature type="binding site" evidence="14">
    <location>
        <position position="554"/>
    </location>
    <ligand>
        <name>Ca(2+)</name>
        <dbReference type="ChEBI" id="CHEBI:29108"/>
        <note>structural</note>
    </ligand>
</feature>
<evidence type="ECO:0000256" key="11">
    <source>
        <dbReference type="ARBA" id="ARBA00023239"/>
    </source>
</evidence>
<dbReference type="PRINTS" id="PR00790">
    <property type="entry name" value="PAMONOXGNASE"/>
</dbReference>
<evidence type="ECO:0000256" key="10">
    <source>
        <dbReference type="ARBA" id="ARBA00022884"/>
    </source>
</evidence>
<keyword evidence="7" id="KW-0813">Transport</keyword>
<feature type="domain" description="Snurportin-1 N-terminal" evidence="18">
    <location>
        <begin position="15"/>
        <end position="52"/>
    </location>
</feature>
<evidence type="ECO:0000256" key="17">
    <source>
        <dbReference type="SAM" id="MobiDB-lite"/>
    </source>
</evidence>